<dbReference type="GO" id="GO:0000166">
    <property type="term" value="F:nucleotide binding"/>
    <property type="evidence" value="ECO:0007669"/>
    <property type="project" value="UniProtKB-KW"/>
</dbReference>
<evidence type="ECO:0000256" key="5">
    <source>
        <dbReference type="ARBA" id="ARBA00045658"/>
    </source>
</evidence>
<comment type="similarity">
    <text evidence="4">Belongs to the SIMIBI class G3E GTPase family. ZNG1 subfamily.</text>
</comment>
<accession>A0A935W4A2</accession>
<evidence type="ECO:0000256" key="3">
    <source>
        <dbReference type="ARBA" id="ARBA00023186"/>
    </source>
</evidence>
<dbReference type="InterPro" id="IPR036627">
    <property type="entry name" value="CobW-likC_sf"/>
</dbReference>
<gene>
    <name evidence="8" type="ORF">IPK02_15215</name>
</gene>
<comment type="caution">
    <text evidence="8">The sequence shown here is derived from an EMBL/GenBank/DDBJ whole genome shotgun (WGS) entry which is preliminary data.</text>
</comment>
<keyword evidence="3" id="KW-0143">Chaperone</keyword>
<dbReference type="EMBL" id="JADJOT010000010">
    <property type="protein sequence ID" value="MBK7955181.1"/>
    <property type="molecule type" value="Genomic_DNA"/>
</dbReference>
<dbReference type="AlphaFoldDB" id="A0A935W4A2"/>
<proteinExistence type="inferred from homology"/>
<dbReference type="Gene3D" id="3.40.50.300">
    <property type="entry name" value="P-loop containing nucleotide triphosphate hydrolases"/>
    <property type="match status" value="1"/>
</dbReference>
<dbReference type="PANTHER" id="PTHR13748:SF62">
    <property type="entry name" value="COBW DOMAIN-CONTAINING PROTEIN"/>
    <property type="match status" value="1"/>
</dbReference>
<evidence type="ECO:0000256" key="6">
    <source>
        <dbReference type="ARBA" id="ARBA00049117"/>
    </source>
</evidence>
<keyword evidence="1" id="KW-0547">Nucleotide-binding</keyword>
<evidence type="ECO:0000313" key="8">
    <source>
        <dbReference type="EMBL" id="MBK7955181.1"/>
    </source>
</evidence>
<dbReference type="InterPro" id="IPR011629">
    <property type="entry name" value="CobW-like_C"/>
</dbReference>
<comment type="catalytic activity">
    <reaction evidence="6">
        <text>GTP + H2O = GDP + phosphate + H(+)</text>
        <dbReference type="Rhea" id="RHEA:19669"/>
        <dbReference type="ChEBI" id="CHEBI:15377"/>
        <dbReference type="ChEBI" id="CHEBI:15378"/>
        <dbReference type="ChEBI" id="CHEBI:37565"/>
        <dbReference type="ChEBI" id="CHEBI:43474"/>
        <dbReference type="ChEBI" id="CHEBI:58189"/>
    </reaction>
    <physiologicalReaction direction="left-to-right" evidence="6">
        <dbReference type="Rhea" id="RHEA:19670"/>
    </physiologicalReaction>
</comment>
<protein>
    <submittedName>
        <fullName evidence="8">GTP-binding protein</fullName>
    </submittedName>
</protein>
<organism evidence="8 9">
    <name type="scientific">Candidatus Accumulibacter affinis</name>
    <dbReference type="NCBI Taxonomy" id="2954384"/>
    <lineage>
        <taxon>Bacteria</taxon>
        <taxon>Pseudomonadati</taxon>
        <taxon>Pseudomonadota</taxon>
        <taxon>Betaproteobacteria</taxon>
        <taxon>Candidatus Accumulibacter</taxon>
    </lineage>
</organism>
<dbReference type="CDD" id="cd03112">
    <property type="entry name" value="CobW-like"/>
    <property type="match status" value="1"/>
</dbReference>
<evidence type="ECO:0000259" key="7">
    <source>
        <dbReference type="SMART" id="SM00833"/>
    </source>
</evidence>
<keyword evidence="2" id="KW-0378">Hydrolase</keyword>
<dbReference type="InterPro" id="IPR051316">
    <property type="entry name" value="Zinc-reg_GTPase_activator"/>
</dbReference>
<reference evidence="8 9" key="1">
    <citation type="submission" date="2020-10" db="EMBL/GenBank/DDBJ databases">
        <title>Connecting structure to function with the recovery of over 1000 high-quality activated sludge metagenome-assembled genomes encoding full-length rRNA genes using long-read sequencing.</title>
        <authorList>
            <person name="Singleton C.M."/>
            <person name="Petriglieri F."/>
            <person name="Kristensen J.M."/>
            <person name="Kirkegaard R.H."/>
            <person name="Michaelsen T.Y."/>
            <person name="Andersen M.H."/>
            <person name="Karst S.M."/>
            <person name="Dueholm M.S."/>
            <person name="Nielsen P.H."/>
            <person name="Albertsen M."/>
        </authorList>
    </citation>
    <scope>NUCLEOTIDE SEQUENCE [LARGE SCALE GENOMIC DNA]</scope>
    <source>
        <strain evidence="8">Fred_18-Q3-R57-64_BAT3C.720</strain>
    </source>
</reference>
<evidence type="ECO:0000256" key="2">
    <source>
        <dbReference type="ARBA" id="ARBA00022801"/>
    </source>
</evidence>
<comment type="function">
    <text evidence="5">Zinc chaperone that directly transfers zinc cofactor to target proteins, thereby activating them. Zinc is transferred from the CXCC motif in the GTPase domain to the zinc binding site in target proteins in a process requiring GTP hydrolysis.</text>
</comment>
<dbReference type="Proteomes" id="UP000706151">
    <property type="component" value="Unassembled WGS sequence"/>
</dbReference>
<dbReference type="SMART" id="SM00833">
    <property type="entry name" value="CobW_C"/>
    <property type="match status" value="1"/>
</dbReference>
<sequence>MSVLERERAIPVTVLTGFLGAGKTTLLNHLLRQPALANAAVLINEFGAVAVDHYLVDKVDENVIVLASGCLCCSVRGELARSLRDLFMRRLRREIPAFSRVLIETSGLADPAPVLYTLFEDFFLADRFRIDAVVTAVDVTHANGQLGRYSEAIRQVAMADRLLLTKCDLATPEEIAQVARRLTRANPGAPQIEVRQGAIEAEQVIACGLHDQAGKTADVCRWLATERVAAAHAEASGLPAHDPDRHDALVHAFVLRFDRPFVWPEFAEAIDVLLTTCGERILRIKGLVDVEGEAGPRVVQCVQHMRYPESMLAAWPDDDHQSRLVFIVRALARDIVEKAFAMFCAATATPMVAVAAADAKLSRKL</sequence>
<dbReference type="InterPro" id="IPR027417">
    <property type="entry name" value="P-loop_NTPase"/>
</dbReference>
<evidence type="ECO:0000313" key="9">
    <source>
        <dbReference type="Proteomes" id="UP000706151"/>
    </source>
</evidence>
<dbReference type="SUPFAM" id="SSF52540">
    <property type="entry name" value="P-loop containing nucleoside triphosphate hydrolases"/>
    <property type="match status" value="1"/>
</dbReference>
<dbReference type="InterPro" id="IPR003495">
    <property type="entry name" value="CobW/HypB/UreG_nucleotide-bd"/>
</dbReference>
<dbReference type="Pfam" id="PF02492">
    <property type="entry name" value="cobW"/>
    <property type="match status" value="1"/>
</dbReference>
<dbReference type="PANTHER" id="PTHR13748">
    <property type="entry name" value="COBW-RELATED"/>
    <property type="match status" value="1"/>
</dbReference>
<dbReference type="GO" id="GO:0005737">
    <property type="term" value="C:cytoplasm"/>
    <property type="evidence" value="ECO:0007669"/>
    <property type="project" value="TreeGrafter"/>
</dbReference>
<dbReference type="SUPFAM" id="SSF90002">
    <property type="entry name" value="Hypothetical protein YjiA, C-terminal domain"/>
    <property type="match status" value="1"/>
</dbReference>
<evidence type="ECO:0000256" key="4">
    <source>
        <dbReference type="ARBA" id="ARBA00034320"/>
    </source>
</evidence>
<feature type="domain" description="CobW C-terminal" evidence="7">
    <location>
        <begin position="250"/>
        <end position="344"/>
    </location>
</feature>
<dbReference type="Pfam" id="PF07683">
    <property type="entry name" value="CobW_C"/>
    <property type="match status" value="1"/>
</dbReference>
<dbReference type="Gene3D" id="3.30.1220.10">
    <property type="entry name" value="CobW-like, C-terminal domain"/>
    <property type="match status" value="1"/>
</dbReference>
<dbReference type="GO" id="GO:0016787">
    <property type="term" value="F:hydrolase activity"/>
    <property type="evidence" value="ECO:0007669"/>
    <property type="project" value="UniProtKB-KW"/>
</dbReference>
<evidence type="ECO:0000256" key="1">
    <source>
        <dbReference type="ARBA" id="ARBA00022741"/>
    </source>
</evidence>
<name>A0A935W4A2_9PROT</name>